<protein>
    <recommendedName>
        <fullName evidence="3 6">Beta-lactamase</fullName>
        <ecNumber evidence="3 6">3.5.2.6</ecNumber>
    </recommendedName>
</protein>
<dbReference type="Pfam" id="PF00144">
    <property type="entry name" value="Beta-lactamase"/>
    <property type="match status" value="1"/>
</dbReference>
<name>A0A348WCW7_9RHOB</name>
<feature type="chain" id="PRO_5016898953" description="Beta-lactamase" evidence="7">
    <location>
        <begin position="19"/>
        <end position="383"/>
    </location>
</feature>
<comment type="similarity">
    <text evidence="2 6">Belongs to the class-C beta-lactamase family.</text>
</comment>
<comment type="caution">
    <text evidence="9">The sequence shown here is derived from an EMBL/GenBank/DDBJ whole genome shotgun (WGS) entry which is preliminary data.</text>
</comment>
<dbReference type="PANTHER" id="PTHR46825:SF8">
    <property type="entry name" value="BETA-LACTAMASE-RELATED"/>
    <property type="match status" value="1"/>
</dbReference>
<evidence type="ECO:0000313" key="10">
    <source>
        <dbReference type="Proteomes" id="UP000264719"/>
    </source>
</evidence>
<evidence type="ECO:0000256" key="7">
    <source>
        <dbReference type="SAM" id="SignalP"/>
    </source>
</evidence>
<evidence type="ECO:0000259" key="8">
    <source>
        <dbReference type="Pfam" id="PF00144"/>
    </source>
</evidence>
<dbReference type="PANTHER" id="PTHR46825">
    <property type="entry name" value="D-ALANYL-D-ALANINE-CARBOXYPEPTIDASE/ENDOPEPTIDASE AMPH"/>
    <property type="match status" value="1"/>
</dbReference>
<dbReference type="InterPro" id="IPR012338">
    <property type="entry name" value="Beta-lactam/transpept-like"/>
</dbReference>
<dbReference type="GO" id="GO:0030288">
    <property type="term" value="C:outer membrane-bounded periplasmic space"/>
    <property type="evidence" value="ECO:0007669"/>
    <property type="project" value="InterPro"/>
</dbReference>
<comment type="catalytic activity">
    <reaction evidence="1 6">
        <text>a beta-lactam + H2O = a substituted beta-amino acid</text>
        <dbReference type="Rhea" id="RHEA:20401"/>
        <dbReference type="ChEBI" id="CHEBI:15377"/>
        <dbReference type="ChEBI" id="CHEBI:35627"/>
        <dbReference type="ChEBI" id="CHEBI:140347"/>
        <dbReference type="EC" id="3.5.2.6"/>
    </reaction>
</comment>
<dbReference type="GO" id="GO:0017001">
    <property type="term" value="P:antibiotic catabolic process"/>
    <property type="evidence" value="ECO:0007669"/>
    <property type="project" value="InterPro"/>
</dbReference>
<accession>A0A348WCW7</accession>
<dbReference type="EC" id="3.5.2.6" evidence="3 6"/>
<evidence type="ECO:0000256" key="5">
    <source>
        <dbReference type="ARBA" id="ARBA00023251"/>
    </source>
</evidence>
<dbReference type="InterPro" id="IPR001466">
    <property type="entry name" value="Beta-lactam-related"/>
</dbReference>
<evidence type="ECO:0000256" key="4">
    <source>
        <dbReference type="ARBA" id="ARBA00022801"/>
    </source>
</evidence>
<feature type="non-terminal residue" evidence="9">
    <location>
        <position position="383"/>
    </location>
</feature>
<dbReference type="GO" id="GO:0008800">
    <property type="term" value="F:beta-lactamase activity"/>
    <property type="evidence" value="ECO:0007669"/>
    <property type="project" value="UniProtKB-UniRule"/>
</dbReference>
<evidence type="ECO:0000313" key="9">
    <source>
        <dbReference type="EMBL" id="HAR52379.1"/>
    </source>
</evidence>
<feature type="signal peptide" evidence="7">
    <location>
        <begin position="1"/>
        <end position="18"/>
    </location>
</feature>
<keyword evidence="5 6" id="KW-0046">Antibiotic resistance</keyword>
<dbReference type="SUPFAM" id="SSF56601">
    <property type="entry name" value="beta-lactamase/transpeptidase-like"/>
    <property type="match status" value="1"/>
</dbReference>
<evidence type="ECO:0000256" key="6">
    <source>
        <dbReference type="RuleBase" id="RU361140"/>
    </source>
</evidence>
<organism evidence="9 10">
    <name type="scientific">Roseovarius nubinhibens</name>
    <dbReference type="NCBI Taxonomy" id="314263"/>
    <lineage>
        <taxon>Bacteria</taxon>
        <taxon>Pseudomonadati</taxon>
        <taxon>Pseudomonadota</taxon>
        <taxon>Alphaproteobacteria</taxon>
        <taxon>Rhodobacterales</taxon>
        <taxon>Roseobacteraceae</taxon>
        <taxon>Roseovarius</taxon>
    </lineage>
</organism>
<proteinExistence type="inferred from homology"/>
<dbReference type="InterPro" id="IPR001586">
    <property type="entry name" value="Beta-lactam_class-C_AS"/>
</dbReference>
<dbReference type="Gene3D" id="3.40.710.10">
    <property type="entry name" value="DD-peptidase/beta-lactamase superfamily"/>
    <property type="match status" value="1"/>
</dbReference>
<dbReference type="EMBL" id="DMVW01000102">
    <property type="protein sequence ID" value="HAR52379.1"/>
    <property type="molecule type" value="Genomic_DNA"/>
</dbReference>
<dbReference type="Proteomes" id="UP000264719">
    <property type="component" value="Unassembled WGS sequence"/>
</dbReference>
<evidence type="ECO:0000256" key="1">
    <source>
        <dbReference type="ARBA" id="ARBA00001526"/>
    </source>
</evidence>
<sequence>MKTVIGAAAVLAPLAAVAEERVTAGDLAALAETHFAPVLAARAVPGAVVGITYRGEHHLFAHGLADRAGGVAVDGDTLFELGSISKLFTVTLAALAEERGFLSLDDRVAAHLPELEGTDFGALRLRDLGTHHTGGMPLQVPDEAGDVAGLIAWAKTWAPEKPGARSYSNISVGLLGHIVAQAMGQGYAEALEGDLLPAMGMGDTWVAVPQAAMPRYAFGYHRETDAPIRVNPGVFDAEAYGVKSSGAEMLHLLDLYLGQAEAGAEVGAEVKAALGATLESYGETGPYVQHLIWESYPWPVNEAQLQRGNSYDFILKPQPMARVDVPEPVTGARIFNKTGATNGFGGYIVMLPEADLGVIYLGNRNIPNGDRISATYGLIADIL</sequence>
<feature type="domain" description="Beta-lactamase-related" evidence="8">
    <location>
        <begin position="33"/>
        <end position="376"/>
    </location>
</feature>
<dbReference type="GO" id="GO:0046677">
    <property type="term" value="P:response to antibiotic"/>
    <property type="evidence" value="ECO:0007669"/>
    <property type="project" value="UniProtKB-UniRule"/>
</dbReference>
<dbReference type="AlphaFoldDB" id="A0A348WCW7"/>
<dbReference type="PROSITE" id="PS00336">
    <property type="entry name" value="BETA_LACTAMASE_C"/>
    <property type="match status" value="1"/>
</dbReference>
<gene>
    <name evidence="9" type="ORF">DCS45_10975</name>
</gene>
<dbReference type="InterPro" id="IPR050491">
    <property type="entry name" value="AmpC-like"/>
</dbReference>
<reference evidence="9 10" key="1">
    <citation type="journal article" date="2018" name="Nat. Biotechnol.">
        <title>A standardized bacterial taxonomy based on genome phylogeny substantially revises the tree of life.</title>
        <authorList>
            <person name="Parks D.H."/>
            <person name="Chuvochina M."/>
            <person name="Waite D.W."/>
            <person name="Rinke C."/>
            <person name="Skarshewski A."/>
            <person name="Chaumeil P.A."/>
            <person name="Hugenholtz P."/>
        </authorList>
    </citation>
    <scope>NUCLEOTIDE SEQUENCE [LARGE SCALE GENOMIC DNA]</scope>
    <source>
        <strain evidence="9">UBA9169</strain>
    </source>
</reference>
<evidence type="ECO:0000256" key="3">
    <source>
        <dbReference type="ARBA" id="ARBA00012865"/>
    </source>
</evidence>
<keyword evidence="7" id="KW-0732">Signal</keyword>
<evidence type="ECO:0000256" key="2">
    <source>
        <dbReference type="ARBA" id="ARBA00007840"/>
    </source>
</evidence>
<keyword evidence="4 6" id="KW-0378">Hydrolase</keyword>